<feature type="compositionally biased region" description="Basic and acidic residues" evidence="1">
    <location>
        <begin position="76"/>
        <end position="86"/>
    </location>
</feature>
<protein>
    <submittedName>
        <fullName evidence="2">Uncharacterized protein</fullName>
    </submittedName>
</protein>
<feature type="region of interest" description="Disordered" evidence="1">
    <location>
        <begin position="988"/>
        <end position="1054"/>
    </location>
</feature>
<feature type="region of interest" description="Disordered" evidence="1">
    <location>
        <begin position="210"/>
        <end position="232"/>
    </location>
</feature>
<feature type="compositionally biased region" description="Acidic residues" evidence="1">
    <location>
        <begin position="50"/>
        <end position="64"/>
    </location>
</feature>
<feature type="region of interest" description="Disordered" evidence="1">
    <location>
        <begin position="1092"/>
        <end position="1111"/>
    </location>
</feature>
<feature type="region of interest" description="Disordered" evidence="1">
    <location>
        <begin position="683"/>
        <end position="707"/>
    </location>
</feature>
<reference evidence="2 3" key="1">
    <citation type="submission" date="2020-04" db="EMBL/GenBank/DDBJ databases">
        <authorList>
            <person name="Alioto T."/>
            <person name="Alioto T."/>
            <person name="Gomez Garrido J."/>
        </authorList>
    </citation>
    <scope>NUCLEOTIDE SEQUENCE [LARGE SCALE GENOMIC DNA]</scope>
</reference>
<feature type="region of interest" description="Disordered" evidence="1">
    <location>
        <begin position="383"/>
        <end position="410"/>
    </location>
</feature>
<feature type="region of interest" description="Disordered" evidence="1">
    <location>
        <begin position="922"/>
        <end position="976"/>
    </location>
</feature>
<feature type="compositionally biased region" description="Basic and acidic residues" evidence="1">
    <location>
        <begin position="1005"/>
        <end position="1034"/>
    </location>
</feature>
<dbReference type="EMBL" id="CADEPI010000003">
    <property type="protein sequence ID" value="CAB3360407.1"/>
    <property type="molecule type" value="Genomic_DNA"/>
</dbReference>
<feature type="compositionally biased region" description="Basic residues" evidence="1">
    <location>
        <begin position="389"/>
        <end position="399"/>
    </location>
</feature>
<feature type="compositionally biased region" description="Basic and acidic residues" evidence="1">
    <location>
        <begin position="818"/>
        <end position="828"/>
    </location>
</feature>
<feature type="compositionally biased region" description="Basic residues" evidence="1">
    <location>
        <begin position="18"/>
        <end position="28"/>
    </location>
</feature>
<evidence type="ECO:0000313" key="2">
    <source>
        <dbReference type="EMBL" id="CAB3360407.1"/>
    </source>
</evidence>
<feature type="region of interest" description="Disordered" evidence="1">
    <location>
        <begin position="1"/>
        <end position="28"/>
    </location>
</feature>
<evidence type="ECO:0000313" key="3">
    <source>
        <dbReference type="Proteomes" id="UP000494165"/>
    </source>
</evidence>
<name>A0A8S1BX81_9INSE</name>
<feature type="compositionally biased region" description="Basic and acidic residues" evidence="1">
    <location>
        <begin position="762"/>
        <end position="776"/>
    </location>
</feature>
<evidence type="ECO:0000256" key="1">
    <source>
        <dbReference type="SAM" id="MobiDB-lite"/>
    </source>
</evidence>
<dbReference type="Proteomes" id="UP000494165">
    <property type="component" value="Unassembled WGS sequence"/>
</dbReference>
<feature type="compositionally biased region" description="Basic and acidic residues" evidence="1">
    <location>
        <begin position="864"/>
        <end position="879"/>
    </location>
</feature>
<feature type="compositionally biased region" description="Basic and acidic residues" evidence="1">
    <location>
        <begin position="744"/>
        <end position="754"/>
    </location>
</feature>
<comment type="caution">
    <text evidence="2">The sequence shown here is derived from an EMBL/GenBank/DDBJ whole genome shotgun (WGS) entry which is preliminary data.</text>
</comment>
<sequence length="1297" mass="146782">MPPSTARHCPWQQQERKKPNRARQRQTARRSSVFFFFRKINLGGRNLLDDPPDLEENFSDEGIELNEIKNTSPDEDGGRQEQREEILDNPVAPCDENLEEIEVSDEETDADEEMAVAEIRELVQSLEVPADVMDNQSFASEETDKDEKIEEIYQLFLESLNLPANVVDKTLSYASKKPKLNRNKKRRQWKRPEQDLGLLLQVEEGEPLVASDDMSSYAGEPELNRNKRRQRGKQELYEQAIITDFIDDFLGMESGQYVEAVNLDLTDAQEEENPPSGNIYDEDALFGHSSAQASNQTLADQFSEEKIQNDSKNIVEQTEDGFAAPAPAVEHPEDLFENLIHNKLREPGADEDWDDPEPIKLRLLPGTMQYVVVEIETPPIVQEEESNKGKKKKKKKKKKRVEEEEVSPDVLQEEFGDSVSNVVISLMASGELQVTKTIVPVPAGPQNISGKKIILEEQPVEVSQIEGQETIITIDQNQDVSPPNVLIDNPQEENIAFEDDLNKEPAAVEQQENPIDKDPIVVEVAEKLSKLFDEQVKESSAEKLPDVQTVQKIVPVAEEKVPDEAQTKKGKKKNKKEKELIPKAEVGKNKEILRKEKEKVLEEQGHAIDITAHFYKFNFEEGVEKVSHFPLNQKEKEADEWECPAPVSLHYVPKVKRFLDLEEHQKNKKVEIIEEVVEEPKILPDVTNSKKNEPEKTKSPSKSEKFIVKLPTNVVDSKKEEKSVVVRILKRPIEGPSAQGDSRAPVEQKKDKNDSVSLKNIPKKEVGIPEKTKSVEKPAPAQLPPESVVKRVQPAPIVENKVFKPAIVGPSAQGESRAPAEEKRDKNNTDNLENIPRKPVLFSEKVKSGRQPPSEPSAQGEFRASVEQKKDKNDTDKIKIIAGKVPIPEKIISAEKPPPVLFPPESVVESARPDPIVIEKEVVQPAIERPPAQGGSRAPAEQKRDKKDTDKLKIIPGKEVRVPEKTKSVEKPAAVQLPPETVNPIVEKTVVKPEIESPSAQGESRAPEEQKKDMNKRVHFEQTPRKAPFSEKSKLPRLVKKPAPAQLPPESVVESVQPAPIVEKKVLKPSRKGRSAQGAFRVPEEQKRDNISFKNIPGNAVPIPEKIKPPPVQFPPEPIDESYQYEELNDVWTALRNLRRSQERLEGTLQERFNRLEKSIADLRVGGQSSVIKKPNRLPMATVEALETVSVLFYYRETEQYEEMVSYLQCVMNATQSWQAAVDALLEALFSPELQITIYFKKGILNFLPEMCPSIEKGLWDLLKTHRNGDEMTWADFKNRVNTSFTIRQHKKYIYFT</sequence>
<feature type="region of interest" description="Disordered" evidence="1">
    <location>
        <begin position="44"/>
        <end position="94"/>
    </location>
</feature>
<feature type="compositionally biased region" description="Basic and acidic residues" evidence="1">
    <location>
        <begin position="940"/>
        <end position="970"/>
    </location>
</feature>
<feature type="region of interest" description="Disordered" evidence="1">
    <location>
        <begin position="802"/>
        <end position="879"/>
    </location>
</feature>
<proteinExistence type="predicted"/>
<keyword evidence="3" id="KW-1185">Reference proteome</keyword>
<gene>
    <name evidence="2" type="ORF">CLODIP_2_CD08922</name>
</gene>
<feature type="region of interest" description="Disordered" evidence="1">
    <location>
        <begin position="730"/>
        <end position="788"/>
    </location>
</feature>
<accession>A0A8S1BX81</accession>
<organism evidence="2 3">
    <name type="scientific">Cloeon dipterum</name>
    <dbReference type="NCBI Taxonomy" id="197152"/>
    <lineage>
        <taxon>Eukaryota</taxon>
        <taxon>Metazoa</taxon>
        <taxon>Ecdysozoa</taxon>
        <taxon>Arthropoda</taxon>
        <taxon>Hexapoda</taxon>
        <taxon>Insecta</taxon>
        <taxon>Pterygota</taxon>
        <taxon>Palaeoptera</taxon>
        <taxon>Ephemeroptera</taxon>
        <taxon>Pisciforma</taxon>
        <taxon>Baetidae</taxon>
        <taxon>Cloeon</taxon>
    </lineage>
</organism>